<evidence type="ECO:0000256" key="1">
    <source>
        <dbReference type="SAM" id="MobiDB-lite"/>
    </source>
</evidence>
<dbReference type="RefSeq" id="WP_093267226.1">
    <property type="nucleotide sequence ID" value="NZ_FNOK01000017.1"/>
</dbReference>
<feature type="region of interest" description="Disordered" evidence="1">
    <location>
        <begin position="1"/>
        <end position="28"/>
    </location>
</feature>
<feature type="domain" description="Cell wall-active antibiotics response LiaF-like C-terminal" evidence="3">
    <location>
        <begin position="102"/>
        <end position="170"/>
    </location>
</feature>
<evidence type="ECO:0000259" key="3">
    <source>
        <dbReference type="Pfam" id="PF09922"/>
    </source>
</evidence>
<keyword evidence="5" id="KW-1185">Reference proteome</keyword>
<dbReference type="EMBL" id="FNOK01000017">
    <property type="protein sequence ID" value="SDX90842.1"/>
    <property type="molecule type" value="Genomic_DNA"/>
</dbReference>
<dbReference type="PANTHER" id="PTHR40763">
    <property type="entry name" value="MEMBRANE PROTEIN-RELATED"/>
    <property type="match status" value="1"/>
</dbReference>
<gene>
    <name evidence="4" type="ORF">SAMN05216215_101731</name>
</gene>
<dbReference type="OrthoDB" id="4772576at2"/>
<dbReference type="Pfam" id="PF08044">
    <property type="entry name" value="DUF1707"/>
    <property type="match status" value="1"/>
</dbReference>
<sequence>MSSTDGSDDRSLRASDAERAETAQRLTEAVGAGRLTLAEFTDRVDAAYQAVTRGELAELEADLPAAPSNLPAEPADETKRQWKIAIMGGSDYEGRWRVPRKSGYFALMGGSTIDLRDATLPGQEIEIVLVSIMGGSDVIVPRGVRVVVDSTDFMGGNSVKVDEDAEMPNAPVVRIRTYSFMGGNDIKHPKPKKNWLAHWRGDPQ</sequence>
<protein>
    <submittedName>
        <fullName evidence="4">Cell wall-active antibiotics response 4TMS YvqF</fullName>
    </submittedName>
</protein>
<dbReference type="InterPro" id="IPR012551">
    <property type="entry name" value="DUF1707_SHOCT-like"/>
</dbReference>
<feature type="compositionally biased region" description="Basic and acidic residues" evidence="1">
    <location>
        <begin position="7"/>
        <end position="22"/>
    </location>
</feature>
<name>A0A1H3FIF6_9PSEU</name>
<reference evidence="5" key="1">
    <citation type="submission" date="2016-10" db="EMBL/GenBank/DDBJ databases">
        <authorList>
            <person name="Varghese N."/>
            <person name="Submissions S."/>
        </authorList>
    </citation>
    <scope>NUCLEOTIDE SEQUENCE [LARGE SCALE GENOMIC DNA]</scope>
    <source>
        <strain evidence="5">CGMCC 4.3530</strain>
    </source>
</reference>
<dbReference type="AlphaFoldDB" id="A0A1H3FIF6"/>
<dbReference type="Pfam" id="PF09922">
    <property type="entry name" value="LiaF-like_C"/>
    <property type="match status" value="1"/>
</dbReference>
<dbReference type="Proteomes" id="UP000199529">
    <property type="component" value="Unassembled WGS sequence"/>
</dbReference>
<feature type="domain" description="DUF1707" evidence="2">
    <location>
        <begin position="12"/>
        <end position="64"/>
    </location>
</feature>
<evidence type="ECO:0000313" key="4">
    <source>
        <dbReference type="EMBL" id="SDX90842.1"/>
    </source>
</evidence>
<dbReference type="CDD" id="cd00195">
    <property type="entry name" value="UBCc_UEV"/>
    <property type="match status" value="1"/>
</dbReference>
<organism evidence="4 5">
    <name type="scientific">Saccharopolyspora shandongensis</name>
    <dbReference type="NCBI Taxonomy" id="418495"/>
    <lineage>
        <taxon>Bacteria</taxon>
        <taxon>Bacillati</taxon>
        <taxon>Actinomycetota</taxon>
        <taxon>Actinomycetes</taxon>
        <taxon>Pseudonocardiales</taxon>
        <taxon>Pseudonocardiaceae</taxon>
        <taxon>Saccharopolyspora</taxon>
    </lineage>
</organism>
<accession>A0A1H3FIF6</accession>
<dbReference type="PANTHER" id="PTHR40763:SF4">
    <property type="entry name" value="DUF1707 DOMAIN-CONTAINING PROTEIN"/>
    <property type="match status" value="1"/>
</dbReference>
<dbReference type="STRING" id="418495.SAMN05216215_101731"/>
<dbReference type="InterPro" id="IPR024425">
    <property type="entry name" value="LiaF-like_C"/>
</dbReference>
<evidence type="ECO:0000313" key="5">
    <source>
        <dbReference type="Proteomes" id="UP000199529"/>
    </source>
</evidence>
<proteinExistence type="predicted"/>
<evidence type="ECO:0000259" key="2">
    <source>
        <dbReference type="Pfam" id="PF08044"/>
    </source>
</evidence>